<dbReference type="Proteomes" id="UP000293535">
    <property type="component" value="Unassembled WGS sequence"/>
</dbReference>
<dbReference type="GO" id="GO:0051539">
    <property type="term" value="F:4 iron, 4 sulfur cluster binding"/>
    <property type="evidence" value="ECO:0007669"/>
    <property type="project" value="TreeGrafter"/>
</dbReference>
<comment type="caution">
    <text evidence="9">The sequence shown here is derived from an EMBL/GenBank/DDBJ whole genome shotgun (WGS) entry which is preliminary data.</text>
</comment>
<comment type="subunit">
    <text evidence="6">Homodimer.</text>
</comment>
<dbReference type="Pfam" id="PF10609">
    <property type="entry name" value="ParA"/>
    <property type="match status" value="1"/>
</dbReference>
<dbReference type="InterPro" id="IPR044304">
    <property type="entry name" value="NUBPL-like"/>
</dbReference>
<dbReference type="GO" id="GO:0005524">
    <property type="term" value="F:ATP binding"/>
    <property type="evidence" value="ECO:0007669"/>
    <property type="project" value="UniProtKB-UniRule"/>
</dbReference>
<dbReference type="Gene3D" id="3.30.300.130">
    <property type="entry name" value="Fe-S cluster assembly (FSCA)"/>
    <property type="match status" value="1"/>
</dbReference>
<dbReference type="InterPro" id="IPR002744">
    <property type="entry name" value="MIP18-like"/>
</dbReference>
<keyword evidence="5 6" id="KW-0411">Iron-sulfur</keyword>
<dbReference type="InterPro" id="IPR034904">
    <property type="entry name" value="FSCA_dom_sf"/>
</dbReference>
<evidence type="ECO:0000256" key="4">
    <source>
        <dbReference type="ARBA" id="ARBA00023004"/>
    </source>
</evidence>
<reference evidence="9 10" key="1">
    <citation type="submission" date="2018-12" db="EMBL/GenBank/DDBJ databases">
        <title>Draft genome sequence of Haloarcula hispinica strain 18.1, an halophilic archaeon isolated from Chott El Jerid of Southern Tunisia.</title>
        <authorList>
            <person name="Najjari A."/>
            <person name="Ben Dhia O."/>
            <person name="Ferjani R."/>
            <person name="Mahjoubi M."/>
            <person name="Sghaier H."/>
            <person name="Elshahed M."/>
            <person name="Ouzari H.I."/>
            <person name="Cherid A."/>
            <person name="Youssef N."/>
        </authorList>
    </citation>
    <scope>NUCLEOTIDE SEQUENCE [LARGE SCALE GENOMIC DNA]</scope>
    <source>
        <strain evidence="9 10">18.1</strain>
    </source>
</reference>
<dbReference type="RefSeq" id="WP_129754742.1">
    <property type="nucleotide sequence ID" value="NZ_JAFKAA010000001.1"/>
</dbReference>
<dbReference type="InterPro" id="IPR033756">
    <property type="entry name" value="YlxH/NBP35"/>
</dbReference>
<evidence type="ECO:0000259" key="8">
    <source>
        <dbReference type="Pfam" id="PF10006"/>
    </source>
</evidence>
<dbReference type="Gene3D" id="3.40.50.300">
    <property type="entry name" value="P-loop containing nucleotide triphosphate hydrolases"/>
    <property type="match status" value="1"/>
</dbReference>
<evidence type="ECO:0000259" key="7">
    <source>
        <dbReference type="Pfam" id="PF01883"/>
    </source>
</evidence>
<evidence type="ECO:0000256" key="5">
    <source>
        <dbReference type="ARBA" id="ARBA00023014"/>
    </source>
</evidence>
<dbReference type="SUPFAM" id="SSF52540">
    <property type="entry name" value="P-loop containing nucleoside triphosphate hydrolases"/>
    <property type="match status" value="1"/>
</dbReference>
<evidence type="ECO:0000256" key="3">
    <source>
        <dbReference type="ARBA" id="ARBA00022840"/>
    </source>
</evidence>
<dbReference type="PANTHER" id="PTHR42961">
    <property type="entry name" value="IRON-SULFUR PROTEIN NUBPL"/>
    <property type="match status" value="1"/>
</dbReference>
<feature type="domain" description="MIP18 family-like" evidence="7">
    <location>
        <begin position="10"/>
        <end position="80"/>
    </location>
</feature>
<comment type="function">
    <text evidence="6">Binds and transfers iron-sulfur (Fe-S) clusters to target apoproteins. Can hydrolyze ATP.</text>
</comment>
<dbReference type="AlphaFoldDB" id="A0A482TD33"/>
<keyword evidence="1 6" id="KW-0479">Metal-binding</keyword>
<evidence type="ECO:0000256" key="6">
    <source>
        <dbReference type="HAMAP-Rule" id="MF_02040"/>
    </source>
</evidence>
<accession>A0A482TD33</accession>
<name>A0A482TD33_HALHI</name>
<comment type="similarity">
    <text evidence="6">Belongs to the Mrp/NBP35 ATP-binding proteins family.</text>
</comment>
<dbReference type="Pfam" id="PF01883">
    <property type="entry name" value="FeS_assembly_P"/>
    <property type="match status" value="1"/>
</dbReference>
<evidence type="ECO:0000256" key="1">
    <source>
        <dbReference type="ARBA" id="ARBA00022723"/>
    </source>
</evidence>
<feature type="domain" description="DUF2249" evidence="8">
    <location>
        <begin position="336"/>
        <end position="404"/>
    </location>
</feature>
<dbReference type="GO" id="GO:0140663">
    <property type="term" value="F:ATP-dependent FeS chaperone activity"/>
    <property type="evidence" value="ECO:0007669"/>
    <property type="project" value="InterPro"/>
</dbReference>
<dbReference type="EMBL" id="RZIG01000001">
    <property type="protein sequence ID" value="RYJ15520.1"/>
    <property type="molecule type" value="Genomic_DNA"/>
</dbReference>
<dbReference type="SUPFAM" id="SSF117916">
    <property type="entry name" value="Fe-S cluster assembly (FSCA) domain-like"/>
    <property type="match status" value="1"/>
</dbReference>
<dbReference type="GO" id="GO:0016887">
    <property type="term" value="F:ATP hydrolysis activity"/>
    <property type="evidence" value="ECO:0007669"/>
    <property type="project" value="UniProtKB-UniRule"/>
</dbReference>
<dbReference type="HAMAP" id="MF_02040">
    <property type="entry name" value="Mrp_NBP35"/>
    <property type="match status" value="1"/>
</dbReference>
<dbReference type="InterPro" id="IPR018720">
    <property type="entry name" value="DUF2249"/>
</dbReference>
<sequence length="415" mass="42912">MSGEQPEPTEDAVRDALRTVATPESDEDVVAAGLVASVATTDGTVSVETALSGMDPATADALADRMRAAVLECGGVEAVHIETDITEPDHGTVVPGVDQIIAVASAKGGVGKTTVATQLARGLAASGERVGLFDADVYGPNTPELLDIEGPLGSTEDGRAEPVEVDGLQVVSVGLIANDEPMAWRGAMAHEAVEELLTDAAWDVDTLVLDLPPGTGDIVLTTLQSFPVDGAVFVTTPFPTAASDTERSTALFREEGVPVLGAVVNMAGFTCPTCGDDHAPFGSDPDLSADVLAELPIDDSLRSTEGDVPAAFRDLGEDIREALADRTTVTVPETALDLRGVPDRARIEQVRAEFGALAPGESLHLVTDTRPGDVSGALEDLTSAPPRVAVEQKRSGVWALQISKTAPDPAEDVPC</sequence>
<keyword evidence="2 6" id="KW-0547">Nucleotide-binding</keyword>
<proteinExistence type="inferred from homology"/>
<evidence type="ECO:0000313" key="10">
    <source>
        <dbReference type="Proteomes" id="UP000293535"/>
    </source>
</evidence>
<dbReference type="GO" id="GO:0046872">
    <property type="term" value="F:metal ion binding"/>
    <property type="evidence" value="ECO:0007669"/>
    <property type="project" value="UniProtKB-KW"/>
</dbReference>
<dbReference type="InterPro" id="IPR019591">
    <property type="entry name" value="Mrp/NBP35_ATP-bd"/>
</dbReference>
<dbReference type="PANTHER" id="PTHR42961:SF2">
    <property type="entry name" value="IRON-SULFUR PROTEIN NUBPL"/>
    <property type="match status" value="1"/>
</dbReference>
<keyword evidence="3 6" id="KW-0067">ATP-binding</keyword>
<protein>
    <recommendedName>
        <fullName evidence="6">Iron-sulfur cluster carrier protein</fullName>
    </recommendedName>
</protein>
<dbReference type="GO" id="GO:0016226">
    <property type="term" value="P:iron-sulfur cluster assembly"/>
    <property type="evidence" value="ECO:0007669"/>
    <property type="project" value="InterPro"/>
</dbReference>
<gene>
    <name evidence="9" type="ORF">ELS20_00145</name>
</gene>
<feature type="binding site" evidence="6">
    <location>
        <begin position="106"/>
        <end position="113"/>
    </location>
    <ligand>
        <name>ATP</name>
        <dbReference type="ChEBI" id="CHEBI:30616"/>
    </ligand>
</feature>
<evidence type="ECO:0000256" key="2">
    <source>
        <dbReference type="ARBA" id="ARBA00022741"/>
    </source>
</evidence>
<dbReference type="CDD" id="cd02037">
    <property type="entry name" value="Mrp_NBP35"/>
    <property type="match status" value="1"/>
</dbReference>
<organism evidence="9 10">
    <name type="scientific">Haloarcula hispanica</name>
    <dbReference type="NCBI Taxonomy" id="51589"/>
    <lineage>
        <taxon>Archaea</taxon>
        <taxon>Methanobacteriati</taxon>
        <taxon>Methanobacteriota</taxon>
        <taxon>Stenosarchaea group</taxon>
        <taxon>Halobacteria</taxon>
        <taxon>Halobacteriales</taxon>
        <taxon>Haloarculaceae</taxon>
        <taxon>Haloarcula</taxon>
    </lineage>
</organism>
<evidence type="ECO:0000313" key="9">
    <source>
        <dbReference type="EMBL" id="RYJ15520.1"/>
    </source>
</evidence>
<dbReference type="InterPro" id="IPR027417">
    <property type="entry name" value="P-loop_NTPase"/>
</dbReference>
<keyword evidence="4 6" id="KW-0408">Iron</keyword>
<dbReference type="Pfam" id="PF10006">
    <property type="entry name" value="DUF2249"/>
    <property type="match status" value="1"/>
</dbReference>
<keyword evidence="6" id="KW-0378">Hydrolase</keyword>